<evidence type="ECO:0000259" key="10">
    <source>
        <dbReference type="Pfam" id="PF22936"/>
    </source>
</evidence>
<sequence length="709" mass="80108">MEDVWIMDSGCSRHMIGHRKWFSSLNPVSTKEYITFGDNGQSKVMGVGSVSLSAKLSLREIFRVDLTSVSGPARCLVASLSADIWKWHRRLGHLSFDLLVRAFRVWILEAKQVVETCEVSFDETMPCTTPAFELSSDDEESTPIFEDEEGFKLQQMDVKSTFLNGFIEEEIKQGLEGTFVHQAKYIRDILKKFNMGDSKPMTTPMSTITALDADEDGEAVDQKEFRGMIGSLLYLTATRPDIQFAVCLYARYQASPRTSHRQEVKRIFRLQVEGVDNVLIKGEIESQWTGLIALLGRIKGDDLKSMGRMEDTVVCSMLKIVGTKLAPLVIREFGSIAGDKAIRNYRSLNWLKELKHATYDAEDVVNEFYIEADKRDVGVGVKNTAVKYLWTKPKFAMFEWKTARKIKAIKKSFDAIVKRRSDYSTIVNSIPVDHPVPYTGRTIGEVPLWTIVDETSIFGRDQEKNRMISELTETNDQQRIKIVSVIGLGGSGKTTLAKLVFNDGNIIKKHFEVLMWIHVSREFSVEKLVEKLFESITGDKANQLPLQHVSRTISNKLARKRFLAILDDVWTEDRVDWERFMVHLKSGAPGSSILLTSRSRKVAEAVDSMFTYDMPFLLVENSWKVFKQCFGISTKSLDAEFLEVGIDIVNKCGGVPLAIKVIAGVLHVDLVLPKAIGKLKKLRTLELNGSWNIRSLPQSIGDCDNLRSL</sequence>
<keyword evidence="12" id="KW-1185">Reference proteome</keyword>
<dbReference type="InterPro" id="IPR027417">
    <property type="entry name" value="P-loop_NTPase"/>
</dbReference>
<evidence type="ECO:0000259" key="9">
    <source>
        <dbReference type="Pfam" id="PF18052"/>
    </source>
</evidence>
<keyword evidence="4" id="KW-0547">Nucleotide-binding</keyword>
<feature type="domain" description="Disease resistance N-terminal" evidence="9">
    <location>
        <begin position="337"/>
        <end position="381"/>
    </location>
</feature>
<gene>
    <name evidence="11" type="ORF">U9M48_037291</name>
</gene>
<organism evidence="11 12">
    <name type="scientific">Paspalum notatum var. saurae</name>
    <dbReference type="NCBI Taxonomy" id="547442"/>
    <lineage>
        <taxon>Eukaryota</taxon>
        <taxon>Viridiplantae</taxon>
        <taxon>Streptophyta</taxon>
        <taxon>Embryophyta</taxon>
        <taxon>Tracheophyta</taxon>
        <taxon>Spermatophyta</taxon>
        <taxon>Magnoliopsida</taxon>
        <taxon>Liliopsida</taxon>
        <taxon>Poales</taxon>
        <taxon>Poaceae</taxon>
        <taxon>PACMAD clade</taxon>
        <taxon>Panicoideae</taxon>
        <taxon>Andropogonodae</taxon>
        <taxon>Paspaleae</taxon>
        <taxon>Paspalinae</taxon>
        <taxon>Paspalum</taxon>
    </lineage>
</organism>
<evidence type="ECO:0000256" key="1">
    <source>
        <dbReference type="ARBA" id="ARBA00008894"/>
    </source>
</evidence>
<dbReference type="Pfam" id="PF00931">
    <property type="entry name" value="NB-ARC"/>
    <property type="match status" value="1"/>
</dbReference>
<dbReference type="GO" id="GO:0005524">
    <property type="term" value="F:ATP binding"/>
    <property type="evidence" value="ECO:0007669"/>
    <property type="project" value="UniProtKB-KW"/>
</dbReference>
<dbReference type="FunFam" id="3.40.50.300:FF:001091">
    <property type="entry name" value="Probable disease resistance protein At1g61300"/>
    <property type="match status" value="1"/>
</dbReference>
<dbReference type="PANTHER" id="PTHR36766:SF56">
    <property type="match status" value="1"/>
</dbReference>
<dbReference type="InterPro" id="IPR002182">
    <property type="entry name" value="NB-ARC"/>
</dbReference>
<dbReference type="InterPro" id="IPR042197">
    <property type="entry name" value="Apaf_helical"/>
</dbReference>
<evidence type="ECO:0000313" key="11">
    <source>
        <dbReference type="EMBL" id="WVZ91072.1"/>
    </source>
</evidence>
<dbReference type="InterPro" id="IPR054722">
    <property type="entry name" value="PolX-like_BBD"/>
</dbReference>
<dbReference type="Pfam" id="PF13976">
    <property type="entry name" value="gag_pre-integrs"/>
    <property type="match status" value="1"/>
</dbReference>
<dbReference type="PANTHER" id="PTHR36766">
    <property type="entry name" value="PLANT BROAD-SPECTRUM MILDEW RESISTANCE PROTEIN RPW8"/>
    <property type="match status" value="1"/>
</dbReference>
<dbReference type="InterPro" id="IPR025724">
    <property type="entry name" value="GAG-pre-integrase_dom"/>
</dbReference>
<dbReference type="InterPro" id="IPR041118">
    <property type="entry name" value="Rx_N"/>
</dbReference>
<dbReference type="Pfam" id="PF22936">
    <property type="entry name" value="Pol_BBD"/>
    <property type="match status" value="1"/>
</dbReference>
<keyword evidence="2" id="KW-0433">Leucine-rich repeat</keyword>
<evidence type="ECO:0000256" key="2">
    <source>
        <dbReference type="ARBA" id="ARBA00022614"/>
    </source>
</evidence>
<evidence type="ECO:0000256" key="6">
    <source>
        <dbReference type="ARBA" id="ARBA00022840"/>
    </source>
</evidence>
<dbReference type="PRINTS" id="PR00364">
    <property type="entry name" value="DISEASERSIST"/>
</dbReference>
<protein>
    <submittedName>
        <fullName evidence="11">Uncharacterized protein</fullName>
    </submittedName>
</protein>
<name>A0AAQ3UJ02_PASNO</name>
<evidence type="ECO:0000256" key="5">
    <source>
        <dbReference type="ARBA" id="ARBA00022821"/>
    </source>
</evidence>
<dbReference type="Gene3D" id="3.40.50.300">
    <property type="entry name" value="P-loop containing nucleotide triphosphate hydrolases"/>
    <property type="match status" value="1"/>
</dbReference>
<dbReference type="GO" id="GO:0043531">
    <property type="term" value="F:ADP binding"/>
    <property type="evidence" value="ECO:0007669"/>
    <property type="project" value="InterPro"/>
</dbReference>
<evidence type="ECO:0000256" key="4">
    <source>
        <dbReference type="ARBA" id="ARBA00022741"/>
    </source>
</evidence>
<reference evidence="11 12" key="1">
    <citation type="submission" date="2024-02" db="EMBL/GenBank/DDBJ databases">
        <title>High-quality chromosome-scale genome assembly of Pensacola bahiagrass (Paspalum notatum Flugge var. saurae).</title>
        <authorList>
            <person name="Vega J.M."/>
            <person name="Podio M."/>
            <person name="Orjuela J."/>
            <person name="Siena L.A."/>
            <person name="Pessino S.C."/>
            <person name="Combes M.C."/>
            <person name="Mariac C."/>
            <person name="Albertini E."/>
            <person name="Pupilli F."/>
            <person name="Ortiz J.P.A."/>
            <person name="Leblanc O."/>
        </authorList>
    </citation>
    <scope>NUCLEOTIDE SEQUENCE [LARGE SCALE GENOMIC DNA]</scope>
    <source>
        <strain evidence="11">R1</strain>
        <tissue evidence="11">Leaf</tissue>
    </source>
</reference>
<feature type="domain" description="GAG-pre-integrase" evidence="8">
    <location>
        <begin position="62"/>
        <end position="104"/>
    </location>
</feature>
<evidence type="ECO:0000259" key="7">
    <source>
        <dbReference type="Pfam" id="PF00931"/>
    </source>
</evidence>
<dbReference type="GO" id="GO:0006952">
    <property type="term" value="P:defense response"/>
    <property type="evidence" value="ECO:0007669"/>
    <property type="project" value="UniProtKB-KW"/>
</dbReference>
<comment type="similarity">
    <text evidence="1">Belongs to the disease resistance NB-LRR family.</text>
</comment>
<accession>A0AAQ3UJ02</accession>
<feature type="domain" description="Retrovirus-related Pol polyprotein from transposon TNT 1-94-like beta-barrel" evidence="10">
    <location>
        <begin position="5"/>
        <end position="55"/>
    </location>
</feature>
<evidence type="ECO:0000259" key="8">
    <source>
        <dbReference type="Pfam" id="PF13976"/>
    </source>
</evidence>
<dbReference type="AlphaFoldDB" id="A0AAQ3UJ02"/>
<proteinExistence type="inferred from homology"/>
<keyword evidence="6" id="KW-0067">ATP-binding</keyword>
<feature type="domain" description="NB-ARC" evidence="7">
    <location>
        <begin position="461"/>
        <end position="628"/>
    </location>
</feature>
<evidence type="ECO:0000313" key="12">
    <source>
        <dbReference type="Proteomes" id="UP001341281"/>
    </source>
</evidence>
<dbReference type="Gene3D" id="1.10.8.430">
    <property type="entry name" value="Helical domain of apoptotic protease-activating factors"/>
    <property type="match status" value="1"/>
</dbReference>
<dbReference type="EMBL" id="CP144752">
    <property type="protein sequence ID" value="WVZ91072.1"/>
    <property type="molecule type" value="Genomic_DNA"/>
</dbReference>
<keyword evidence="3" id="KW-0677">Repeat</keyword>
<evidence type="ECO:0000256" key="3">
    <source>
        <dbReference type="ARBA" id="ARBA00022737"/>
    </source>
</evidence>
<dbReference type="SUPFAM" id="SSF52540">
    <property type="entry name" value="P-loop containing nucleoside triphosphate hydrolases"/>
    <property type="match status" value="1"/>
</dbReference>
<dbReference type="Pfam" id="PF18052">
    <property type="entry name" value="Rx_N"/>
    <property type="match status" value="1"/>
</dbReference>
<dbReference type="Proteomes" id="UP001341281">
    <property type="component" value="Chromosome 08"/>
</dbReference>
<keyword evidence="5" id="KW-0611">Plant defense</keyword>